<name>A0A059FIT3_9PROT</name>
<feature type="transmembrane region" description="Helical" evidence="1">
    <location>
        <begin position="39"/>
        <end position="57"/>
    </location>
</feature>
<evidence type="ECO:0000313" key="3">
    <source>
        <dbReference type="Proteomes" id="UP000025061"/>
    </source>
</evidence>
<dbReference type="Proteomes" id="UP000025061">
    <property type="component" value="Unassembled WGS sequence"/>
</dbReference>
<keyword evidence="3" id="KW-1185">Reference proteome</keyword>
<feature type="transmembrane region" description="Helical" evidence="1">
    <location>
        <begin position="12"/>
        <end position="33"/>
    </location>
</feature>
<sequence length="60" mass="6720">MKKTRTLPLRRVFLIPLALFLISFTGLVWALLVDGLPDVFAGIAVAVSVIVPGWFVLRRR</sequence>
<dbReference type="AlphaFoldDB" id="A0A059FIT3"/>
<dbReference type="EMBL" id="ARYI01000012">
    <property type="protein sequence ID" value="KCZ90550.1"/>
    <property type="molecule type" value="Genomic_DNA"/>
</dbReference>
<keyword evidence="1" id="KW-1133">Transmembrane helix</keyword>
<protein>
    <submittedName>
        <fullName evidence="2">Uncharacterized protein</fullName>
    </submittedName>
</protein>
<evidence type="ECO:0000313" key="2">
    <source>
        <dbReference type="EMBL" id="KCZ90550.1"/>
    </source>
</evidence>
<gene>
    <name evidence="2" type="ORF">HHI_13465</name>
</gene>
<keyword evidence="1" id="KW-0812">Transmembrane</keyword>
<dbReference type="PATRIC" id="fig|1280951.3.peg.2711"/>
<accession>A0A059FIT3</accession>
<evidence type="ECO:0000256" key="1">
    <source>
        <dbReference type="SAM" id="Phobius"/>
    </source>
</evidence>
<dbReference type="RefSeq" id="WP_011647167.1">
    <property type="nucleotide sequence ID" value="NZ_ARYI01000012.1"/>
</dbReference>
<reference evidence="2 3" key="1">
    <citation type="submission" date="2013-04" db="EMBL/GenBank/DDBJ databases">
        <title>Hyphomonas hirschiana VP5 Genome Sequencing.</title>
        <authorList>
            <person name="Lai Q."/>
            <person name="Shao Z."/>
        </authorList>
    </citation>
    <scope>NUCLEOTIDE SEQUENCE [LARGE SCALE GENOMIC DNA]</scope>
    <source>
        <strain evidence="2 3">VP5</strain>
    </source>
</reference>
<organism evidence="2 3">
    <name type="scientific">Hyphomonas hirschiana VP5</name>
    <dbReference type="NCBI Taxonomy" id="1280951"/>
    <lineage>
        <taxon>Bacteria</taxon>
        <taxon>Pseudomonadati</taxon>
        <taxon>Pseudomonadota</taxon>
        <taxon>Alphaproteobacteria</taxon>
        <taxon>Hyphomonadales</taxon>
        <taxon>Hyphomonadaceae</taxon>
        <taxon>Hyphomonas</taxon>
    </lineage>
</organism>
<proteinExistence type="predicted"/>
<keyword evidence="1" id="KW-0472">Membrane</keyword>
<comment type="caution">
    <text evidence="2">The sequence shown here is derived from an EMBL/GenBank/DDBJ whole genome shotgun (WGS) entry which is preliminary data.</text>
</comment>